<dbReference type="GO" id="GO:0032259">
    <property type="term" value="P:methylation"/>
    <property type="evidence" value="ECO:0007669"/>
    <property type="project" value="UniProtKB-KW"/>
</dbReference>
<dbReference type="AlphaFoldDB" id="A0A9J5ZTD6"/>
<dbReference type="InterPro" id="IPR001077">
    <property type="entry name" value="COMT_C"/>
</dbReference>
<feature type="non-terminal residue" evidence="5">
    <location>
        <position position="78"/>
    </location>
</feature>
<dbReference type="Gene3D" id="3.40.50.150">
    <property type="entry name" value="Vaccinia Virus protein VP39"/>
    <property type="match status" value="1"/>
</dbReference>
<dbReference type="PROSITE" id="PS51683">
    <property type="entry name" value="SAM_OMT_II"/>
    <property type="match status" value="1"/>
</dbReference>
<dbReference type="Proteomes" id="UP000824120">
    <property type="component" value="Chromosome 3"/>
</dbReference>
<evidence type="ECO:0000256" key="3">
    <source>
        <dbReference type="ARBA" id="ARBA00022691"/>
    </source>
</evidence>
<evidence type="ECO:0000313" key="6">
    <source>
        <dbReference type="Proteomes" id="UP000824120"/>
    </source>
</evidence>
<dbReference type="InterPro" id="IPR029063">
    <property type="entry name" value="SAM-dependent_MTases_sf"/>
</dbReference>
<evidence type="ECO:0000256" key="2">
    <source>
        <dbReference type="ARBA" id="ARBA00022679"/>
    </source>
</evidence>
<evidence type="ECO:0000256" key="1">
    <source>
        <dbReference type="ARBA" id="ARBA00022603"/>
    </source>
</evidence>
<keyword evidence="6" id="KW-1185">Reference proteome</keyword>
<evidence type="ECO:0000313" key="5">
    <source>
        <dbReference type="EMBL" id="KAG5615448.1"/>
    </source>
</evidence>
<dbReference type="InterPro" id="IPR016461">
    <property type="entry name" value="COMT-like"/>
</dbReference>
<dbReference type="SUPFAM" id="SSF53335">
    <property type="entry name" value="S-adenosyl-L-methionine-dependent methyltransferases"/>
    <property type="match status" value="1"/>
</dbReference>
<dbReference type="Pfam" id="PF00891">
    <property type="entry name" value="Methyltransf_2"/>
    <property type="match status" value="1"/>
</dbReference>
<feature type="domain" description="O-methyltransferase C-terminal" evidence="4">
    <location>
        <begin position="1"/>
        <end position="68"/>
    </location>
</feature>
<dbReference type="EMBL" id="JACXVP010000003">
    <property type="protein sequence ID" value="KAG5615448.1"/>
    <property type="molecule type" value="Genomic_DNA"/>
</dbReference>
<dbReference type="GO" id="GO:0008171">
    <property type="term" value="F:O-methyltransferase activity"/>
    <property type="evidence" value="ECO:0007669"/>
    <property type="project" value="InterPro"/>
</dbReference>
<keyword evidence="1" id="KW-0489">Methyltransferase</keyword>
<protein>
    <recommendedName>
        <fullName evidence="4">O-methyltransferase C-terminal domain-containing protein</fullName>
    </recommendedName>
</protein>
<keyword evidence="2" id="KW-0808">Transferase</keyword>
<comment type="caution">
    <text evidence="5">The sequence shown here is derived from an EMBL/GenBank/DDBJ whole genome shotgun (WGS) entry which is preliminary data.</text>
</comment>
<evidence type="ECO:0000259" key="4">
    <source>
        <dbReference type="Pfam" id="PF00891"/>
    </source>
</evidence>
<dbReference type="PANTHER" id="PTHR11746">
    <property type="entry name" value="O-METHYLTRANSFERASE"/>
    <property type="match status" value="1"/>
</dbReference>
<name>A0A9J5ZTD6_SOLCO</name>
<accession>A0A9J5ZTD6</accession>
<gene>
    <name evidence="5" type="ORF">H5410_015272</name>
</gene>
<keyword evidence="3" id="KW-0949">S-adenosyl-L-methionine</keyword>
<reference evidence="5 6" key="1">
    <citation type="submission" date="2020-09" db="EMBL/GenBank/DDBJ databases">
        <title>De no assembly of potato wild relative species, Solanum commersonii.</title>
        <authorList>
            <person name="Cho K."/>
        </authorList>
    </citation>
    <scope>NUCLEOTIDE SEQUENCE [LARGE SCALE GENOMIC DNA]</scope>
    <source>
        <strain evidence="5">LZ3.2</strain>
        <tissue evidence="5">Leaf</tissue>
    </source>
</reference>
<sequence>WVLHDWSNEDCIKILKKCKDAIPSKENGGRVIVIEIVMDQNKDDNSYKTQLFLDILMMVDASGKERKYEITSHDMESA</sequence>
<proteinExistence type="predicted"/>
<organism evidence="5 6">
    <name type="scientific">Solanum commersonii</name>
    <name type="common">Commerson's wild potato</name>
    <name type="synonym">Commerson's nightshade</name>
    <dbReference type="NCBI Taxonomy" id="4109"/>
    <lineage>
        <taxon>Eukaryota</taxon>
        <taxon>Viridiplantae</taxon>
        <taxon>Streptophyta</taxon>
        <taxon>Embryophyta</taxon>
        <taxon>Tracheophyta</taxon>
        <taxon>Spermatophyta</taxon>
        <taxon>Magnoliopsida</taxon>
        <taxon>eudicotyledons</taxon>
        <taxon>Gunneridae</taxon>
        <taxon>Pentapetalae</taxon>
        <taxon>asterids</taxon>
        <taxon>lamiids</taxon>
        <taxon>Solanales</taxon>
        <taxon>Solanaceae</taxon>
        <taxon>Solanoideae</taxon>
        <taxon>Solaneae</taxon>
        <taxon>Solanum</taxon>
    </lineage>
</organism>
<dbReference type="OrthoDB" id="1297798at2759"/>